<dbReference type="InterPro" id="IPR040962">
    <property type="entry name" value="TPR_22"/>
</dbReference>
<dbReference type="GO" id="GO:0055087">
    <property type="term" value="C:Ski complex"/>
    <property type="evidence" value="ECO:0007669"/>
    <property type="project" value="InterPro"/>
</dbReference>
<dbReference type="InterPro" id="IPR039226">
    <property type="entry name" value="Ski3/TTC37"/>
</dbReference>
<reference evidence="4" key="1">
    <citation type="journal article" date="2020" name="Stud. Mycol.">
        <title>101 Dothideomycetes genomes: a test case for predicting lifestyles and emergence of pathogens.</title>
        <authorList>
            <person name="Haridas S."/>
            <person name="Albert R."/>
            <person name="Binder M."/>
            <person name="Bloem J."/>
            <person name="Labutti K."/>
            <person name="Salamov A."/>
            <person name="Andreopoulos B."/>
            <person name="Baker S."/>
            <person name="Barry K."/>
            <person name="Bills G."/>
            <person name="Bluhm B."/>
            <person name="Cannon C."/>
            <person name="Castanera R."/>
            <person name="Culley D."/>
            <person name="Daum C."/>
            <person name="Ezra D."/>
            <person name="Gonzalez J."/>
            <person name="Henrissat B."/>
            <person name="Kuo A."/>
            <person name="Liang C."/>
            <person name="Lipzen A."/>
            <person name="Lutzoni F."/>
            <person name="Magnuson J."/>
            <person name="Mondo S."/>
            <person name="Nolan M."/>
            <person name="Ohm R."/>
            <person name="Pangilinan J."/>
            <person name="Park H.-J."/>
            <person name="Ramirez L."/>
            <person name="Alfaro M."/>
            <person name="Sun H."/>
            <person name="Tritt A."/>
            <person name="Yoshinaga Y."/>
            <person name="Zwiers L.-H."/>
            <person name="Turgeon B."/>
            <person name="Goodwin S."/>
            <person name="Spatafora J."/>
            <person name="Crous P."/>
            <person name="Grigoriev I."/>
        </authorList>
    </citation>
    <scope>NUCLEOTIDE SEQUENCE</scope>
    <source>
        <strain evidence="4">CBS 269.34</strain>
    </source>
</reference>
<dbReference type="PANTHER" id="PTHR15704:SF7">
    <property type="entry name" value="SUPERKILLER COMPLEX PROTEIN 3"/>
    <property type="match status" value="1"/>
</dbReference>
<dbReference type="GO" id="GO:0006401">
    <property type="term" value="P:RNA catabolic process"/>
    <property type="evidence" value="ECO:0007669"/>
    <property type="project" value="InterPro"/>
</dbReference>
<dbReference type="SMART" id="SM00028">
    <property type="entry name" value="TPR"/>
    <property type="match status" value="2"/>
</dbReference>
<evidence type="ECO:0000256" key="2">
    <source>
        <dbReference type="ARBA" id="ARBA00022803"/>
    </source>
</evidence>
<evidence type="ECO:0000256" key="1">
    <source>
        <dbReference type="ARBA" id="ARBA00022737"/>
    </source>
</evidence>
<dbReference type="Proteomes" id="UP000799750">
    <property type="component" value="Unassembled WGS sequence"/>
</dbReference>
<dbReference type="Pfam" id="PF18833">
    <property type="entry name" value="TPR_22"/>
    <property type="match status" value="1"/>
</dbReference>
<dbReference type="InterPro" id="IPR011990">
    <property type="entry name" value="TPR-like_helical_dom_sf"/>
</dbReference>
<keyword evidence="2 3" id="KW-0802">TPR repeat</keyword>
<proteinExistence type="predicted"/>
<gene>
    <name evidence="4" type="ORF">BU16DRAFT_614434</name>
</gene>
<dbReference type="EMBL" id="MU004183">
    <property type="protein sequence ID" value="KAF2500717.1"/>
    <property type="molecule type" value="Genomic_DNA"/>
</dbReference>
<accession>A0A6A6RB77</accession>
<name>A0A6A6RB77_9PEZI</name>
<dbReference type="Gene3D" id="1.25.40.10">
    <property type="entry name" value="Tetratricopeptide repeat domain"/>
    <property type="match status" value="1"/>
</dbReference>
<dbReference type="OrthoDB" id="421075at2759"/>
<keyword evidence="5" id="KW-1185">Reference proteome</keyword>
<evidence type="ECO:0000313" key="5">
    <source>
        <dbReference type="Proteomes" id="UP000799750"/>
    </source>
</evidence>
<dbReference type="PANTHER" id="PTHR15704">
    <property type="entry name" value="SUPERKILLER 3 PROTEIN-RELATED"/>
    <property type="match status" value="1"/>
</dbReference>
<protein>
    <submittedName>
        <fullName evidence="4">Uncharacterized protein</fullName>
    </submittedName>
</protein>
<dbReference type="InterPro" id="IPR019734">
    <property type="entry name" value="TPR_rpt"/>
</dbReference>
<dbReference type="AlphaFoldDB" id="A0A6A6RB77"/>
<dbReference type="PROSITE" id="PS50005">
    <property type="entry name" value="TPR"/>
    <property type="match status" value="1"/>
</dbReference>
<dbReference type="Pfam" id="PF14559">
    <property type="entry name" value="TPR_19"/>
    <property type="match status" value="1"/>
</dbReference>
<evidence type="ECO:0000256" key="3">
    <source>
        <dbReference type="PROSITE-ProRule" id="PRU00339"/>
    </source>
</evidence>
<feature type="repeat" description="TPR" evidence="3">
    <location>
        <begin position="37"/>
        <end position="70"/>
    </location>
</feature>
<evidence type="ECO:0000313" key="4">
    <source>
        <dbReference type="EMBL" id="KAF2500717.1"/>
    </source>
</evidence>
<sequence length="281" mass="31817">MSAKAALKAAKAAIDAQNWPEAISQANKVLESDAQNYFAKLFLGRALDKSGKPQEAAKAYESATKIKPDDLQAWRGLESVLESQGPAGVDEYIPVGLRLAEIYAAAEDAHRAQSSIDKLVDFARKHGTKAQYAKALATQLPTSSIYSFLEGRLPHPSLTFTRLAEITETSESELINRLIGERKTRLGARIAEVTSETRREVYQKSELEDLYQNIIDWTNEDETRRGYEEKLLQRAYDLLVVLPIQEKKEKREQVMKLAHDMVIIKHPFLLAWRIEFEWKDG</sequence>
<organism evidence="4 5">
    <name type="scientific">Lophium mytilinum</name>
    <dbReference type="NCBI Taxonomy" id="390894"/>
    <lineage>
        <taxon>Eukaryota</taxon>
        <taxon>Fungi</taxon>
        <taxon>Dikarya</taxon>
        <taxon>Ascomycota</taxon>
        <taxon>Pezizomycotina</taxon>
        <taxon>Dothideomycetes</taxon>
        <taxon>Pleosporomycetidae</taxon>
        <taxon>Mytilinidiales</taxon>
        <taxon>Mytilinidiaceae</taxon>
        <taxon>Lophium</taxon>
    </lineage>
</organism>
<keyword evidence="1" id="KW-0677">Repeat</keyword>
<dbReference type="SUPFAM" id="SSF48452">
    <property type="entry name" value="TPR-like"/>
    <property type="match status" value="1"/>
</dbReference>